<reference evidence="1" key="1">
    <citation type="submission" date="2019-03" db="EMBL/GenBank/DDBJ databases">
        <title>Lake Tanganyika Metagenome-Assembled Genomes (MAGs).</title>
        <authorList>
            <person name="Tran P."/>
        </authorList>
    </citation>
    <scope>NUCLEOTIDE SEQUENCE</scope>
    <source>
        <strain evidence="1">K_DeepCast_65m_m2_066</strain>
    </source>
</reference>
<dbReference type="Proteomes" id="UP000712673">
    <property type="component" value="Unassembled WGS sequence"/>
</dbReference>
<proteinExistence type="predicted"/>
<accession>A0A937W0Y7</accession>
<gene>
    <name evidence="1" type="ORF">FJZ47_13750</name>
</gene>
<dbReference type="EMBL" id="VGLS01000421">
    <property type="protein sequence ID" value="MBM3224853.1"/>
    <property type="molecule type" value="Genomic_DNA"/>
</dbReference>
<name>A0A937W0Y7_UNCTE</name>
<sequence length="92" mass="10617">MDKHQVSEIVRERLQSCHPGGVTLEVVEEAMQLEDNYWYIPVKPSAQPPHTFEYYDALAEVETDLSLNGHLKVFLVPTLPEEQRRTKAQQNP</sequence>
<organism evidence="1 2">
    <name type="scientific">Tectimicrobiota bacterium</name>
    <dbReference type="NCBI Taxonomy" id="2528274"/>
    <lineage>
        <taxon>Bacteria</taxon>
        <taxon>Pseudomonadati</taxon>
        <taxon>Nitrospinota/Tectimicrobiota group</taxon>
        <taxon>Candidatus Tectimicrobiota</taxon>
    </lineage>
</organism>
<protein>
    <submittedName>
        <fullName evidence="1">Uncharacterized protein</fullName>
    </submittedName>
</protein>
<dbReference type="AlphaFoldDB" id="A0A937W0Y7"/>
<comment type="caution">
    <text evidence="1">The sequence shown here is derived from an EMBL/GenBank/DDBJ whole genome shotgun (WGS) entry which is preliminary data.</text>
</comment>
<evidence type="ECO:0000313" key="2">
    <source>
        <dbReference type="Proteomes" id="UP000712673"/>
    </source>
</evidence>
<evidence type="ECO:0000313" key="1">
    <source>
        <dbReference type="EMBL" id="MBM3224853.1"/>
    </source>
</evidence>